<evidence type="ECO:0000256" key="5">
    <source>
        <dbReference type="ARBA" id="ARBA00023136"/>
    </source>
</evidence>
<keyword evidence="4 7" id="KW-1133">Transmembrane helix</keyword>
<gene>
    <name evidence="8" type="ORF">AAP_02407</name>
</gene>
<dbReference type="InterPro" id="IPR036259">
    <property type="entry name" value="MFS_trans_sf"/>
</dbReference>
<keyword evidence="2" id="KW-0813">Transport</keyword>
<dbReference type="VEuPathDB" id="FungiDB:AAP_02407"/>
<keyword evidence="5 7" id="KW-0472">Membrane</keyword>
<evidence type="ECO:0000256" key="3">
    <source>
        <dbReference type="ARBA" id="ARBA00022692"/>
    </source>
</evidence>
<dbReference type="Pfam" id="PF07690">
    <property type="entry name" value="MFS_1"/>
    <property type="match status" value="1"/>
</dbReference>
<dbReference type="Gene3D" id="1.20.1250.20">
    <property type="entry name" value="MFS general substrate transporter like domains"/>
    <property type="match status" value="2"/>
</dbReference>
<proteinExistence type="predicted"/>
<evidence type="ECO:0000313" key="9">
    <source>
        <dbReference type="Proteomes" id="UP000242877"/>
    </source>
</evidence>
<evidence type="ECO:0000256" key="2">
    <source>
        <dbReference type="ARBA" id="ARBA00022448"/>
    </source>
</evidence>
<feature type="region of interest" description="Disordered" evidence="6">
    <location>
        <begin position="322"/>
        <end position="352"/>
    </location>
</feature>
<dbReference type="GO" id="GO:0022857">
    <property type="term" value="F:transmembrane transporter activity"/>
    <property type="evidence" value="ECO:0007669"/>
    <property type="project" value="InterPro"/>
</dbReference>
<name>A0A168A8Q4_9EURO</name>
<evidence type="ECO:0000256" key="1">
    <source>
        <dbReference type="ARBA" id="ARBA00004141"/>
    </source>
</evidence>
<feature type="transmembrane region" description="Helical" evidence="7">
    <location>
        <begin position="45"/>
        <end position="65"/>
    </location>
</feature>
<evidence type="ECO:0000256" key="4">
    <source>
        <dbReference type="ARBA" id="ARBA00022989"/>
    </source>
</evidence>
<feature type="transmembrane region" description="Helical" evidence="7">
    <location>
        <begin position="208"/>
        <end position="229"/>
    </location>
</feature>
<evidence type="ECO:0000256" key="7">
    <source>
        <dbReference type="SAM" id="Phobius"/>
    </source>
</evidence>
<organism evidence="8 9">
    <name type="scientific">Ascosphaera apis ARSEF 7405</name>
    <dbReference type="NCBI Taxonomy" id="392613"/>
    <lineage>
        <taxon>Eukaryota</taxon>
        <taxon>Fungi</taxon>
        <taxon>Dikarya</taxon>
        <taxon>Ascomycota</taxon>
        <taxon>Pezizomycotina</taxon>
        <taxon>Eurotiomycetes</taxon>
        <taxon>Eurotiomycetidae</taxon>
        <taxon>Onygenales</taxon>
        <taxon>Ascosphaeraceae</taxon>
        <taxon>Ascosphaera</taxon>
    </lineage>
</organism>
<dbReference type="AlphaFoldDB" id="A0A168A8Q4"/>
<evidence type="ECO:0000313" key="8">
    <source>
        <dbReference type="EMBL" id="KZZ93615.1"/>
    </source>
</evidence>
<evidence type="ECO:0000256" key="6">
    <source>
        <dbReference type="SAM" id="MobiDB-lite"/>
    </source>
</evidence>
<feature type="transmembrane region" description="Helical" evidence="7">
    <location>
        <begin position="269"/>
        <end position="290"/>
    </location>
</feature>
<comment type="subcellular location">
    <subcellularLocation>
        <location evidence="1">Membrane</location>
        <topology evidence="1">Multi-pass membrane protein</topology>
    </subcellularLocation>
</comment>
<keyword evidence="9" id="KW-1185">Reference proteome</keyword>
<dbReference type="PANTHER" id="PTHR43791:SF10">
    <property type="entry name" value="MAJOR FACILITATOR SUPERFAMILY (MFS) PROFILE DOMAIN-CONTAINING PROTEIN"/>
    <property type="match status" value="1"/>
</dbReference>
<feature type="transmembrane region" description="Helical" evidence="7">
    <location>
        <begin position="176"/>
        <end position="196"/>
    </location>
</feature>
<reference evidence="8 9" key="1">
    <citation type="journal article" date="2016" name="Genome Biol. Evol.">
        <title>Divergent and convergent evolution of fungal pathogenicity.</title>
        <authorList>
            <person name="Shang Y."/>
            <person name="Xiao G."/>
            <person name="Zheng P."/>
            <person name="Cen K."/>
            <person name="Zhan S."/>
            <person name="Wang C."/>
        </authorList>
    </citation>
    <scope>NUCLEOTIDE SEQUENCE [LARGE SCALE GENOMIC DNA]</scope>
    <source>
        <strain evidence="8 9">ARSEF 7405</strain>
    </source>
</reference>
<sequence>MWYTRQEIPSRTGIWFAGNSLGGFISNFLAYGVGHITHPLSAWQWLFIILGVGTFFWAFVLIIMLPDSIQGAKFLNEKEKRCCLQRVVISGTGKTHSKIYWNQVVECLLDPKSLLCFSISLLTQIPNSGVQNFGNLVLKGFGFTALQSTLVMSPASVITFLFIIITGWAAGHYKDIATYLVILCICFPVAGSAIIYANPSKGVKLFAYYLLSTGPAALPLVLSIVGVNYKGSTKKMTMTSLMFLAYCAGNIAGPHFFKAHEAPKYQTAFRTILICYALAIVVTILLRITLIIQNRRRDQAEGRAFIQTGDFDLDKRNASVTTAPVPVPDGHMSDSDEDELTDLNTPGFRYKM</sequence>
<dbReference type="PANTHER" id="PTHR43791">
    <property type="entry name" value="PERMEASE-RELATED"/>
    <property type="match status" value="1"/>
</dbReference>
<dbReference type="OrthoDB" id="2250022at2759"/>
<dbReference type="GO" id="GO:0016020">
    <property type="term" value="C:membrane"/>
    <property type="evidence" value="ECO:0007669"/>
    <property type="project" value="UniProtKB-SubCell"/>
</dbReference>
<dbReference type="EMBL" id="AZGZ01000008">
    <property type="protein sequence ID" value="KZZ93615.1"/>
    <property type="molecule type" value="Genomic_DNA"/>
</dbReference>
<accession>A0A168A8Q4</accession>
<dbReference type="SUPFAM" id="SSF103473">
    <property type="entry name" value="MFS general substrate transporter"/>
    <property type="match status" value="1"/>
</dbReference>
<feature type="transmembrane region" description="Helical" evidence="7">
    <location>
        <begin position="12"/>
        <end position="33"/>
    </location>
</feature>
<dbReference type="Proteomes" id="UP000242877">
    <property type="component" value="Unassembled WGS sequence"/>
</dbReference>
<feature type="transmembrane region" description="Helical" evidence="7">
    <location>
        <begin position="145"/>
        <end position="169"/>
    </location>
</feature>
<comment type="caution">
    <text evidence="8">The sequence shown here is derived from an EMBL/GenBank/DDBJ whole genome shotgun (WGS) entry which is preliminary data.</text>
</comment>
<keyword evidence="3 7" id="KW-0812">Transmembrane</keyword>
<protein>
    <submittedName>
        <fullName evidence="8">Major facilitator superfamily domain, general substrate transporter</fullName>
    </submittedName>
</protein>
<dbReference type="InterPro" id="IPR011701">
    <property type="entry name" value="MFS"/>
</dbReference>